<reference evidence="1 2" key="1">
    <citation type="journal article" date="2017" name="Genome Biol.">
        <title>New reference genome sequences of hot pepper reveal the massive evolution of plant disease-resistance genes by retroduplication.</title>
        <authorList>
            <person name="Kim S."/>
            <person name="Park J."/>
            <person name="Yeom S.I."/>
            <person name="Kim Y.M."/>
            <person name="Seo E."/>
            <person name="Kim K.T."/>
            <person name="Kim M.S."/>
            <person name="Lee J.M."/>
            <person name="Cheong K."/>
            <person name="Shin H.S."/>
            <person name="Kim S.B."/>
            <person name="Han K."/>
            <person name="Lee J."/>
            <person name="Park M."/>
            <person name="Lee H.A."/>
            <person name="Lee H.Y."/>
            <person name="Lee Y."/>
            <person name="Oh S."/>
            <person name="Lee J.H."/>
            <person name="Choi E."/>
            <person name="Choi E."/>
            <person name="Lee S.E."/>
            <person name="Jeon J."/>
            <person name="Kim H."/>
            <person name="Choi G."/>
            <person name="Song H."/>
            <person name="Lee J."/>
            <person name="Lee S.C."/>
            <person name="Kwon J.K."/>
            <person name="Lee H.Y."/>
            <person name="Koo N."/>
            <person name="Hong Y."/>
            <person name="Kim R.W."/>
            <person name="Kang W.H."/>
            <person name="Huh J.H."/>
            <person name="Kang B.C."/>
            <person name="Yang T.J."/>
            <person name="Lee Y.H."/>
            <person name="Bennetzen J.L."/>
            <person name="Choi D."/>
        </authorList>
    </citation>
    <scope>NUCLEOTIDE SEQUENCE [LARGE SCALE GENOMIC DNA]</scope>
    <source>
        <strain evidence="2">cv. PBC81</strain>
    </source>
</reference>
<accession>A0A2G2VT52</accession>
<sequence>MEISKNLVRGIHEHGYVVLEAYRYMIEFMNPESKTTLHVDENERPLKPLTAANNDGTNRNSPGPNYMDGFLEERLFIQQKALRRIPVREGGGREGHISSQTFFKRKHREAKKEKWSIGLELETLLENATSERGLNEGSHKVKDHNYKEEALRVQEIERTRENPIFYYSVPLTVVVLLDGVCGIGVGAGGVGGHHGGTGGGCKTCLSNEKKVKLDQCLTTQNKATVQRDSEELREQFQSGKSEAEERYKSNVVGGLEKVQNALFNICTKLEKLNWEPNLRGHHDTPLIAVAHWKLKIGKLGVTATRSHHNFPLVRTWNLSATRQYRGVPLEIDY</sequence>
<comment type="caution">
    <text evidence="1">The sequence shown here is derived from an EMBL/GenBank/DDBJ whole genome shotgun (WGS) entry which is preliminary data.</text>
</comment>
<keyword evidence="2" id="KW-1185">Reference proteome</keyword>
<dbReference type="EMBL" id="MLFT02000010">
    <property type="protein sequence ID" value="PHT36123.1"/>
    <property type="molecule type" value="Genomic_DNA"/>
</dbReference>
<name>A0A2G2VT52_CAPBA</name>
<proteinExistence type="predicted"/>
<gene>
    <name evidence="1" type="ORF">CQW23_23823</name>
</gene>
<evidence type="ECO:0000313" key="2">
    <source>
        <dbReference type="Proteomes" id="UP000224567"/>
    </source>
</evidence>
<organism evidence="1 2">
    <name type="scientific">Capsicum baccatum</name>
    <name type="common">Peruvian pepper</name>
    <dbReference type="NCBI Taxonomy" id="33114"/>
    <lineage>
        <taxon>Eukaryota</taxon>
        <taxon>Viridiplantae</taxon>
        <taxon>Streptophyta</taxon>
        <taxon>Embryophyta</taxon>
        <taxon>Tracheophyta</taxon>
        <taxon>Spermatophyta</taxon>
        <taxon>Magnoliopsida</taxon>
        <taxon>eudicotyledons</taxon>
        <taxon>Gunneridae</taxon>
        <taxon>Pentapetalae</taxon>
        <taxon>asterids</taxon>
        <taxon>lamiids</taxon>
        <taxon>Solanales</taxon>
        <taxon>Solanaceae</taxon>
        <taxon>Solanoideae</taxon>
        <taxon>Capsiceae</taxon>
        <taxon>Capsicum</taxon>
    </lineage>
</organism>
<dbReference type="AlphaFoldDB" id="A0A2G2VT52"/>
<reference evidence="2" key="2">
    <citation type="journal article" date="2017" name="J. Anim. Genet.">
        <title>Multiple reference genome sequences of hot pepper reveal the massive evolution of plant disease resistance genes by retroduplication.</title>
        <authorList>
            <person name="Kim S."/>
            <person name="Park J."/>
            <person name="Yeom S.-I."/>
            <person name="Kim Y.-M."/>
            <person name="Seo E."/>
            <person name="Kim K.-T."/>
            <person name="Kim M.-S."/>
            <person name="Lee J.M."/>
            <person name="Cheong K."/>
            <person name="Shin H.-S."/>
            <person name="Kim S.-B."/>
            <person name="Han K."/>
            <person name="Lee J."/>
            <person name="Park M."/>
            <person name="Lee H.-A."/>
            <person name="Lee H.-Y."/>
            <person name="Lee Y."/>
            <person name="Oh S."/>
            <person name="Lee J.H."/>
            <person name="Choi E."/>
            <person name="Choi E."/>
            <person name="Lee S.E."/>
            <person name="Jeon J."/>
            <person name="Kim H."/>
            <person name="Choi G."/>
            <person name="Song H."/>
            <person name="Lee J."/>
            <person name="Lee S.-C."/>
            <person name="Kwon J.-K."/>
            <person name="Lee H.-Y."/>
            <person name="Koo N."/>
            <person name="Hong Y."/>
            <person name="Kim R.W."/>
            <person name="Kang W.-H."/>
            <person name="Huh J.H."/>
            <person name="Kang B.-C."/>
            <person name="Yang T.-J."/>
            <person name="Lee Y.-H."/>
            <person name="Bennetzen J.L."/>
            <person name="Choi D."/>
        </authorList>
    </citation>
    <scope>NUCLEOTIDE SEQUENCE [LARGE SCALE GENOMIC DNA]</scope>
    <source>
        <strain evidence="2">cv. PBC81</strain>
    </source>
</reference>
<evidence type="ECO:0000313" key="1">
    <source>
        <dbReference type="EMBL" id="PHT36123.1"/>
    </source>
</evidence>
<protein>
    <submittedName>
        <fullName evidence="1">Uncharacterized protein</fullName>
    </submittedName>
</protein>
<dbReference type="Proteomes" id="UP000224567">
    <property type="component" value="Unassembled WGS sequence"/>
</dbReference>